<comment type="caution">
    <text evidence="7">The sequence shown here is derived from an EMBL/GenBank/DDBJ whole genome shotgun (WGS) entry which is preliminary data.</text>
</comment>
<dbReference type="Gene3D" id="2.60.40.420">
    <property type="entry name" value="Cupredoxins - blue copper proteins"/>
    <property type="match status" value="3"/>
</dbReference>
<dbReference type="InterPro" id="IPR001117">
    <property type="entry name" value="Cu-oxidase_2nd"/>
</dbReference>
<dbReference type="Pfam" id="PF07731">
    <property type="entry name" value="Cu-oxidase_2"/>
    <property type="match status" value="1"/>
</dbReference>
<dbReference type="SUPFAM" id="SSF49503">
    <property type="entry name" value="Cupredoxins"/>
    <property type="match status" value="3"/>
</dbReference>
<feature type="signal peptide" evidence="3">
    <location>
        <begin position="1"/>
        <end position="31"/>
    </location>
</feature>
<dbReference type="CDD" id="cd13853">
    <property type="entry name" value="CuRO_1_Tth-MCO_like"/>
    <property type="match status" value="1"/>
</dbReference>
<accession>A0A941EVA4</accession>
<evidence type="ECO:0000256" key="1">
    <source>
        <dbReference type="ARBA" id="ARBA00022723"/>
    </source>
</evidence>
<dbReference type="PROSITE" id="PS51318">
    <property type="entry name" value="TAT"/>
    <property type="match status" value="1"/>
</dbReference>
<organism evidence="7 8">
    <name type="scientific">Actinospica durhamensis</name>
    <dbReference type="NCBI Taxonomy" id="1508375"/>
    <lineage>
        <taxon>Bacteria</taxon>
        <taxon>Bacillati</taxon>
        <taxon>Actinomycetota</taxon>
        <taxon>Actinomycetes</taxon>
        <taxon>Catenulisporales</taxon>
        <taxon>Actinospicaceae</taxon>
        <taxon>Actinospica</taxon>
    </lineage>
</organism>
<evidence type="ECO:0000256" key="3">
    <source>
        <dbReference type="SAM" id="SignalP"/>
    </source>
</evidence>
<keyword evidence="8" id="KW-1185">Reference proteome</keyword>
<dbReference type="PANTHER" id="PTHR11709:SF518">
    <property type="entry name" value="MULTICOPPER OXIDASE"/>
    <property type="match status" value="1"/>
</dbReference>
<feature type="domain" description="Plastocyanin-like" evidence="6">
    <location>
        <begin position="122"/>
        <end position="201"/>
    </location>
</feature>
<dbReference type="InterPro" id="IPR011706">
    <property type="entry name" value="Cu-oxidase_C"/>
</dbReference>
<dbReference type="Proteomes" id="UP000675781">
    <property type="component" value="Unassembled WGS sequence"/>
</dbReference>
<dbReference type="RefSeq" id="WP_212531562.1">
    <property type="nucleotide sequence ID" value="NZ_JAGSOG010000180.1"/>
</dbReference>
<keyword evidence="1" id="KW-0479">Metal-binding</keyword>
<evidence type="ECO:0000256" key="2">
    <source>
        <dbReference type="ARBA" id="ARBA00023002"/>
    </source>
</evidence>
<evidence type="ECO:0000259" key="4">
    <source>
        <dbReference type="Pfam" id="PF00394"/>
    </source>
</evidence>
<keyword evidence="2" id="KW-0560">Oxidoreductase</keyword>
<feature type="domain" description="Plastocyanin-like" evidence="5">
    <location>
        <begin position="429"/>
        <end position="517"/>
    </location>
</feature>
<dbReference type="PANTHER" id="PTHR11709">
    <property type="entry name" value="MULTI-COPPER OXIDASE"/>
    <property type="match status" value="1"/>
</dbReference>
<gene>
    <name evidence="7" type="ORF">KDL01_27700</name>
</gene>
<name>A0A941EVA4_9ACTN</name>
<feature type="chain" id="PRO_5038527269" evidence="3">
    <location>
        <begin position="32"/>
        <end position="522"/>
    </location>
</feature>
<dbReference type="InterPro" id="IPR002355">
    <property type="entry name" value="Cu_oxidase_Cu_BS"/>
</dbReference>
<dbReference type="AlphaFoldDB" id="A0A941EVA4"/>
<dbReference type="GO" id="GO:0005507">
    <property type="term" value="F:copper ion binding"/>
    <property type="evidence" value="ECO:0007669"/>
    <property type="project" value="InterPro"/>
</dbReference>
<dbReference type="Pfam" id="PF07732">
    <property type="entry name" value="Cu-oxidase_3"/>
    <property type="match status" value="1"/>
</dbReference>
<dbReference type="InterPro" id="IPR008972">
    <property type="entry name" value="Cupredoxin"/>
</dbReference>
<evidence type="ECO:0000259" key="5">
    <source>
        <dbReference type="Pfam" id="PF07731"/>
    </source>
</evidence>
<dbReference type="EMBL" id="JAGSOG010000180">
    <property type="protein sequence ID" value="MBR7837093.1"/>
    <property type="molecule type" value="Genomic_DNA"/>
</dbReference>
<dbReference type="InterPro" id="IPR006311">
    <property type="entry name" value="TAT_signal"/>
</dbReference>
<protein>
    <submittedName>
        <fullName evidence="7">Multicopper oxidase domain-containing protein</fullName>
    </submittedName>
</protein>
<dbReference type="InterPro" id="IPR011707">
    <property type="entry name" value="Cu-oxidase-like_N"/>
</dbReference>
<dbReference type="GO" id="GO:0016491">
    <property type="term" value="F:oxidoreductase activity"/>
    <property type="evidence" value="ECO:0007669"/>
    <property type="project" value="UniProtKB-KW"/>
</dbReference>
<evidence type="ECO:0000313" key="8">
    <source>
        <dbReference type="Proteomes" id="UP000675781"/>
    </source>
</evidence>
<reference evidence="7" key="1">
    <citation type="submission" date="2021-04" db="EMBL/GenBank/DDBJ databases">
        <title>Genome based classification of Actinospica acidithermotolerans sp. nov., an actinobacterium isolated from an Indonesian hot spring.</title>
        <authorList>
            <person name="Kusuma A.B."/>
            <person name="Putra K.E."/>
            <person name="Nafisah S."/>
            <person name="Loh J."/>
            <person name="Nouioui I."/>
            <person name="Goodfellow M."/>
        </authorList>
    </citation>
    <scope>NUCLEOTIDE SEQUENCE</scope>
    <source>
        <strain evidence="7">CSCA 57</strain>
    </source>
</reference>
<dbReference type="PROSITE" id="PS00080">
    <property type="entry name" value="MULTICOPPER_OXIDASE2"/>
    <property type="match status" value="1"/>
</dbReference>
<sequence>MENSPRISRRSMLKAVPAAATLVAAPDVLLAAPDASAAAGTFPQPPVWSSSTKILDRTLDVRLSQTDIPGFGRATTRAYNRMIPGPTLRLRGGDTLRLTQINALPPNPPFNGDHDTPHDFNSFNLHTHGLHVSPSGEADNVFREFAPRTAADPVTTEPRYVSTIGIPANHPAGTFWYHPHYHGAVSMQLAGGMAGVLIIEGDIDEVPEIAVAADIVVCVNELKLRDGQVPEFTSDGALTDVPSVFTVNGAVNPVLTMRPGEVQRWRLVAATGFTRLPLQLTSQDELGTLEMHQIAQDGITFPAPVYREEVALGMGNRADVLVRASEPGVYELRRSQDSAVAPLMTIVVEGRRVEPPMRLPYALPQGKPFINESAVTDPGFHREIVFTVNANVFEQPFPNAYRILGTHPTPPADPAIDPLLDHQYGRFDPEFVNHHLRLGTVERWVISPTANHPFHLHTNHFLVTHRNGVALDPPVWQDTLSVAETATILAKYEDFTGLAVLHCHNLKHEDLGMMQAVEFLRP</sequence>
<proteinExistence type="predicted"/>
<feature type="domain" description="Plastocyanin-like" evidence="4">
    <location>
        <begin position="239"/>
        <end position="334"/>
    </location>
</feature>
<dbReference type="Pfam" id="PF00394">
    <property type="entry name" value="Cu-oxidase"/>
    <property type="match status" value="1"/>
</dbReference>
<evidence type="ECO:0000313" key="7">
    <source>
        <dbReference type="EMBL" id="MBR7837093.1"/>
    </source>
</evidence>
<dbReference type="InterPro" id="IPR045087">
    <property type="entry name" value="Cu-oxidase_fam"/>
</dbReference>
<evidence type="ECO:0000259" key="6">
    <source>
        <dbReference type="Pfam" id="PF07732"/>
    </source>
</evidence>
<keyword evidence="3" id="KW-0732">Signal</keyword>